<comment type="similarity">
    <text evidence="1">Belongs to the UFD1 family.</text>
</comment>
<reference evidence="6" key="1">
    <citation type="submission" date="2021-09" db="EMBL/GenBank/DDBJ databases">
        <authorList>
            <consortium name="AG Swart"/>
            <person name="Singh M."/>
            <person name="Singh A."/>
            <person name="Seah K."/>
            <person name="Emmerich C."/>
        </authorList>
    </citation>
    <scope>NUCLEOTIDE SEQUENCE</scope>
    <source>
        <strain evidence="6">ATCC30299</strain>
    </source>
</reference>
<dbReference type="Proteomes" id="UP001162131">
    <property type="component" value="Unassembled WGS sequence"/>
</dbReference>
<feature type="compositionally biased region" description="Basic and acidic residues" evidence="3">
    <location>
        <begin position="189"/>
        <end position="211"/>
    </location>
</feature>
<keyword evidence="7" id="KW-1185">Reference proteome</keyword>
<dbReference type="Pfam" id="PF03152">
    <property type="entry name" value="UFD1_N1"/>
    <property type="match status" value="1"/>
</dbReference>
<feature type="compositionally biased region" description="Polar residues" evidence="3">
    <location>
        <begin position="260"/>
        <end position="282"/>
    </location>
</feature>
<feature type="domain" description="Ubiquitin fusion degradation protein UFD1 N-terminal subdomain 1" evidence="4">
    <location>
        <begin position="17"/>
        <end position="110"/>
    </location>
</feature>
<dbReference type="GO" id="GO:0031593">
    <property type="term" value="F:polyubiquitin modification-dependent protein binding"/>
    <property type="evidence" value="ECO:0007669"/>
    <property type="project" value="TreeGrafter"/>
</dbReference>
<evidence type="ECO:0000256" key="3">
    <source>
        <dbReference type="SAM" id="MobiDB-lite"/>
    </source>
</evidence>
<proteinExistence type="inferred from homology"/>
<feature type="region of interest" description="Disordered" evidence="3">
    <location>
        <begin position="189"/>
        <end position="282"/>
    </location>
</feature>
<organism evidence="6 7">
    <name type="scientific">Blepharisma stoltei</name>
    <dbReference type="NCBI Taxonomy" id="1481888"/>
    <lineage>
        <taxon>Eukaryota</taxon>
        <taxon>Sar</taxon>
        <taxon>Alveolata</taxon>
        <taxon>Ciliophora</taxon>
        <taxon>Postciliodesmatophora</taxon>
        <taxon>Heterotrichea</taxon>
        <taxon>Heterotrichida</taxon>
        <taxon>Blepharismidae</taxon>
        <taxon>Blepharisma</taxon>
    </lineage>
</organism>
<sequence length="282" mass="31842">MFFQSFHRQPQHHTYFEMYKAFPASFFGKTEVEKGNFIILPTSAAQTLVNLRIDYPMLFKLTNTQLGLFTHCGVLEFTAEEGTCLLPYWLMNHLGISEGGDVTIESVRLPRGSFVKIQPHTTAFIDLPNPKAVLENALRSYACLSQGDTISVQFAGRSFEIDIIETRPGPAVMTIQTDLEVDFAPPKDYHEEAPQLKKEPSLTYEQEEKKQQNKTATWQGTGNRLDGKPITNSIPARKESTDKASNEYDPRKHRLVNGVKKTTGNMKTSYWDTLSSGNSIKK</sequence>
<dbReference type="PANTHER" id="PTHR12555:SF13">
    <property type="entry name" value="UBIQUITIN RECOGNITION FACTOR IN ER-ASSOCIATED DEGRADATION PROTEIN 1"/>
    <property type="match status" value="1"/>
</dbReference>
<dbReference type="Gene3D" id="2.40.40.50">
    <property type="entry name" value="Ubiquitin fusion degradation protein UFD1, N-terminal domain"/>
    <property type="match status" value="1"/>
</dbReference>
<evidence type="ECO:0008006" key="8">
    <source>
        <dbReference type="Google" id="ProtNLM"/>
    </source>
</evidence>
<dbReference type="InterPro" id="IPR055417">
    <property type="entry name" value="UFD1_N1"/>
</dbReference>
<dbReference type="EMBL" id="CAJZBQ010000064">
    <property type="protein sequence ID" value="CAG9336258.1"/>
    <property type="molecule type" value="Genomic_DNA"/>
</dbReference>
<accession>A0AAU9KFH3</accession>
<evidence type="ECO:0000256" key="2">
    <source>
        <dbReference type="ARBA" id="ARBA00022786"/>
    </source>
</evidence>
<name>A0AAU9KFH3_9CILI</name>
<feature type="domain" description="Ubiquitin fusion degradation protein UFD1 N-terminal subdomain 2" evidence="5">
    <location>
        <begin position="112"/>
        <end position="186"/>
    </location>
</feature>
<protein>
    <recommendedName>
        <fullName evidence="8">Ubiquitin fusion degradaton protein</fullName>
    </recommendedName>
</protein>
<dbReference type="Gene3D" id="3.10.330.10">
    <property type="match status" value="1"/>
</dbReference>
<evidence type="ECO:0000259" key="5">
    <source>
        <dbReference type="Pfam" id="PF24842"/>
    </source>
</evidence>
<evidence type="ECO:0000256" key="1">
    <source>
        <dbReference type="ARBA" id="ARBA00006043"/>
    </source>
</evidence>
<evidence type="ECO:0000313" key="6">
    <source>
        <dbReference type="EMBL" id="CAG9336258.1"/>
    </source>
</evidence>
<dbReference type="GO" id="GO:0036503">
    <property type="term" value="P:ERAD pathway"/>
    <property type="evidence" value="ECO:0007669"/>
    <property type="project" value="TreeGrafter"/>
</dbReference>
<dbReference type="InterPro" id="IPR042299">
    <property type="entry name" value="Ufd1-like_Nn"/>
</dbReference>
<dbReference type="PANTHER" id="PTHR12555">
    <property type="entry name" value="UBIQUITIN FUSION DEGRADATON PROTEIN 1"/>
    <property type="match status" value="1"/>
</dbReference>
<feature type="compositionally biased region" description="Basic and acidic residues" evidence="3">
    <location>
        <begin position="236"/>
        <end position="250"/>
    </location>
</feature>
<gene>
    <name evidence="6" type="ORF">BSTOLATCC_MIC66138</name>
</gene>
<evidence type="ECO:0000259" key="4">
    <source>
        <dbReference type="Pfam" id="PF03152"/>
    </source>
</evidence>
<dbReference type="Pfam" id="PF24842">
    <property type="entry name" value="UFD1_N2"/>
    <property type="match status" value="1"/>
</dbReference>
<feature type="compositionally biased region" description="Polar residues" evidence="3">
    <location>
        <begin position="213"/>
        <end position="222"/>
    </location>
</feature>
<dbReference type="AlphaFoldDB" id="A0AAU9KFH3"/>
<comment type="caution">
    <text evidence="6">The sequence shown here is derived from an EMBL/GenBank/DDBJ whole genome shotgun (WGS) entry which is preliminary data.</text>
</comment>
<dbReference type="InterPro" id="IPR055418">
    <property type="entry name" value="UFD1_N2"/>
</dbReference>
<dbReference type="GO" id="GO:0034098">
    <property type="term" value="C:VCP-NPL4-UFD1 AAA ATPase complex"/>
    <property type="evidence" value="ECO:0007669"/>
    <property type="project" value="TreeGrafter"/>
</dbReference>
<dbReference type="GO" id="GO:0006511">
    <property type="term" value="P:ubiquitin-dependent protein catabolic process"/>
    <property type="evidence" value="ECO:0007669"/>
    <property type="project" value="InterPro"/>
</dbReference>
<keyword evidence="2" id="KW-0833">Ubl conjugation pathway</keyword>
<dbReference type="InterPro" id="IPR004854">
    <property type="entry name" value="Ufd1-like"/>
</dbReference>
<evidence type="ECO:0000313" key="7">
    <source>
        <dbReference type="Proteomes" id="UP001162131"/>
    </source>
</evidence>